<sequence length="51" mass="5900">GSTADSHLWEVARETDLAIPQNRYFLGDAGFPLCDTCMVPFRGKRYHLKEW</sequence>
<comment type="caution">
    <text evidence="1">The sequence shown here is derived from an EMBL/GenBank/DDBJ whole genome shotgun (WGS) entry which is preliminary data.</text>
</comment>
<gene>
    <name evidence="1" type="ORF">F5890DRAFT_1385374</name>
</gene>
<accession>A0AA38PN45</accession>
<protein>
    <recommendedName>
        <fullName evidence="3">DDE Tnp4 domain-containing protein</fullName>
    </recommendedName>
</protein>
<feature type="non-terminal residue" evidence="1">
    <location>
        <position position="51"/>
    </location>
</feature>
<dbReference type="AlphaFoldDB" id="A0AA38PN45"/>
<dbReference type="Proteomes" id="UP001163850">
    <property type="component" value="Unassembled WGS sequence"/>
</dbReference>
<reference evidence="1" key="1">
    <citation type="submission" date="2022-08" db="EMBL/GenBank/DDBJ databases">
        <authorList>
            <consortium name="DOE Joint Genome Institute"/>
            <person name="Min B."/>
            <person name="Riley R."/>
            <person name="Sierra-Patev S."/>
            <person name="Naranjo-Ortiz M."/>
            <person name="Looney B."/>
            <person name="Konkel Z."/>
            <person name="Slot J.C."/>
            <person name="Sakamoto Y."/>
            <person name="Steenwyk J.L."/>
            <person name="Rokas A."/>
            <person name="Carro J."/>
            <person name="Camarero S."/>
            <person name="Ferreira P."/>
            <person name="Molpeceres G."/>
            <person name="Ruiz-Duenas F.J."/>
            <person name="Serrano A."/>
            <person name="Henrissat B."/>
            <person name="Drula E."/>
            <person name="Hughes K.W."/>
            <person name="Mata J.L."/>
            <person name="Ishikawa N.K."/>
            <person name="Vargas-Isla R."/>
            <person name="Ushijima S."/>
            <person name="Smith C.A."/>
            <person name="Ahrendt S."/>
            <person name="Andreopoulos W."/>
            <person name="He G."/>
            <person name="Labutti K."/>
            <person name="Lipzen A."/>
            <person name="Ng V."/>
            <person name="Sandor L."/>
            <person name="Barry K."/>
            <person name="Martinez A.T."/>
            <person name="Xiao Y."/>
            <person name="Gibbons J.G."/>
            <person name="Terashima K."/>
            <person name="Hibbett D.S."/>
            <person name="Grigoriev I.V."/>
        </authorList>
    </citation>
    <scope>NUCLEOTIDE SEQUENCE</scope>
    <source>
        <strain evidence="1">TFB7829</strain>
    </source>
</reference>
<feature type="non-terminal residue" evidence="1">
    <location>
        <position position="1"/>
    </location>
</feature>
<name>A0AA38PN45_9AGAR</name>
<evidence type="ECO:0008006" key="3">
    <source>
        <dbReference type="Google" id="ProtNLM"/>
    </source>
</evidence>
<organism evidence="1 2">
    <name type="scientific">Lentinula detonsa</name>
    <dbReference type="NCBI Taxonomy" id="2804962"/>
    <lineage>
        <taxon>Eukaryota</taxon>
        <taxon>Fungi</taxon>
        <taxon>Dikarya</taxon>
        <taxon>Basidiomycota</taxon>
        <taxon>Agaricomycotina</taxon>
        <taxon>Agaricomycetes</taxon>
        <taxon>Agaricomycetidae</taxon>
        <taxon>Agaricales</taxon>
        <taxon>Marasmiineae</taxon>
        <taxon>Omphalotaceae</taxon>
        <taxon>Lentinula</taxon>
    </lineage>
</organism>
<dbReference type="EMBL" id="MU803545">
    <property type="protein sequence ID" value="KAJ3978260.1"/>
    <property type="molecule type" value="Genomic_DNA"/>
</dbReference>
<evidence type="ECO:0000313" key="1">
    <source>
        <dbReference type="EMBL" id="KAJ3978260.1"/>
    </source>
</evidence>
<proteinExistence type="predicted"/>
<evidence type="ECO:0000313" key="2">
    <source>
        <dbReference type="Proteomes" id="UP001163850"/>
    </source>
</evidence>